<comment type="subcellular location">
    <subcellularLocation>
        <location evidence="1">Membrane</location>
        <topology evidence="1">Single-pass type IV membrane protein</topology>
    </subcellularLocation>
</comment>
<dbReference type="GO" id="GO:0016020">
    <property type="term" value="C:membrane"/>
    <property type="evidence" value="ECO:0007669"/>
    <property type="project" value="UniProtKB-SubCell"/>
</dbReference>
<feature type="transmembrane region" description="Helical" evidence="9">
    <location>
        <begin position="229"/>
        <end position="246"/>
    </location>
</feature>
<keyword evidence="5 7" id="KW-0175">Coiled coil</keyword>
<dbReference type="Pfam" id="PF00635">
    <property type="entry name" value="Motile_Sperm"/>
    <property type="match status" value="1"/>
</dbReference>
<dbReference type="PANTHER" id="PTHR10809">
    <property type="entry name" value="VESICLE-ASSOCIATED MEMBRANE PROTEIN-ASSOCIATED PROTEIN"/>
    <property type="match status" value="1"/>
</dbReference>
<keyword evidence="3 9" id="KW-0812">Transmembrane</keyword>
<feature type="domain" description="MSP" evidence="10">
    <location>
        <begin position="7"/>
        <end position="125"/>
    </location>
</feature>
<dbReference type="PANTHER" id="PTHR10809:SF6">
    <property type="entry name" value="AT11025P-RELATED"/>
    <property type="match status" value="1"/>
</dbReference>
<evidence type="ECO:0000256" key="8">
    <source>
        <dbReference type="SAM" id="MobiDB-lite"/>
    </source>
</evidence>
<dbReference type="EMBL" id="JACVVK020000053">
    <property type="protein sequence ID" value="KAK7498063.1"/>
    <property type="molecule type" value="Genomic_DNA"/>
</dbReference>
<evidence type="ECO:0000256" key="9">
    <source>
        <dbReference type="SAM" id="Phobius"/>
    </source>
</evidence>
<dbReference type="AlphaFoldDB" id="A0ABD0LFZ6"/>
<evidence type="ECO:0000256" key="3">
    <source>
        <dbReference type="ARBA" id="ARBA00022692"/>
    </source>
</evidence>
<feature type="region of interest" description="Disordered" evidence="8">
    <location>
        <begin position="125"/>
        <end position="167"/>
    </location>
</feature>
<proteinExistence type="inferred from homology"/>
<evidence type="ECO:0000256" key="2">
    <source>
        <dbReference type="ARBA" id="ARBA00008932"/>
    </source>
</evidence>
<dbReference type="SUPFAM" id="SSF49354">
    <property type="entry name" value="PapD-like"/>
    <property type="match status" value="1"/>
</dbReference>
<dbReference type="PIRSF" id="PIRSF019693">
    <property type="entry name" value="VAMP-associated"/>
    <property type="match status" value="1"/>
</dbReference>
<feature type="compositionally biased region" description="Polar residues" evidence="8">
    <location>
        <begin position="150"/>
        <end position="164"/>
    </location>
</feature>
<sequence length="247" mass="27414">MAKTEQALLLEPTTELRFKGPFTDVVTADLKLTNPTDKRICFKVKTTAPKRYCVRPNSGILEPKGTVSVSVMLQPFEYDPSEKNKHKFMVQSMYAPDGRIESQDQLWKDAPPESLMDTKLKCVFDMPESAPQPPSYQDSIQDDKAKQLKSEPTTPPKSSIGSGSEDTKKLMEEVRRLTAEVNSLRAENSQLKDDGARLRRVAMSDTVHSTPSSPNQSMMAPPASTFPPVIYMIAAIIIGLLIGKLIL</sequence>
<dbReference type="PROSITE" id="PS50202">
    <property type="entry name" value="MSP"/>
    <property type="match status" value="1"/>
</dbReference>
<evidence type="ECO:0000256" key="6">
    <source>
        <dbReference type="ARBA" id="ARBA00023136"/>
    </source>
</evidence>
<dbReference type="Gene3D" id="2.60.40.10">
    <property type="entry name" value="Immunoglobulins"/>
    <property type="match status" value="1"/>
</dbReference>
<dbReference type="InterPro" id="IPR008962">
    <property type="entry name" value="PapD-like_sf"/>
</dbReference>
<comment type="similarity">
    <text evidence="2">Belongs to the VAMP-associated protein (VAP) (TC 9.B.17) family.</text>
</comment>
<dbReference type="InterPro" id="IPR000535">
    <property type="entry name" value="MSP_dom"/>
</dbReference>
<keyword evidence="4 9" id="KW-1133">Transmembrane helix</keyword>
<evidence type="ECO:0000256" key="1">
    <source>
        <dbReference type="ARBA" id="ARBA00004211"/>
    </source>
</evidence>
<evidence type="ECO:0000313" key="12">
    <source>
        <dbReference type="Proteomes" id="UP001519460"/>
    </source>
</evidence>
<accession>A0ABD0LFZ6</accession>
<feature type="coiled-coil region" evidence="7">
    <location>
        <begin position="167"/>
        <end position="194"/>
    </location>
</feature>
<dbReference type="Proteomes" id="UP001519460">
    <property type="component" value="Unassembled WGS sequence"/>
</dbReference>
<keyword evidence="6 9" id="KW-0472">Membrane</keyword>
<evidence type="ECO:0000313" key="11">
    <source>
        <dbReference type="EMBL" id="KAK7498063.1"/>
    </source>
</evidence>
<reference evidence="11 12" key="1">
    <citation type="journal article" date="2023" name="Sci. Data">
        <title>Genome assembly of the Korean intertidal mud-creeper Batillaria attramentaria.</title>
        <authorList>
            <person name="Patra A.K."/>
            <person name="Ho P.T."/>
            <person name="Jun S."/>
            <person name="Lee S.J."/>
            <person name="Kim Y."/>
            <person name="Won Y.J."/>
        </authorList>
    </citation>
    <scope>NUCLEOTIDE SEQUENCE [LARGE SCALE GENOMIC DNA]</scope>
    <source>
        <strain evidence="11">Wonlab-2016</strain>
    </source>
</reference>
<evidence type="ECO:0000256" key="5">
    <source>
        <dbReference type="ARBA" id="ARBA00023054"/>
    </source>
</evidence>
<dbReference type="FunFam" id="2.60.40.10:FF:000334">
    <property type="entry name" value="vesicle-associated membrane protein-associated protein A isoform X1"/>
    <property type="match status" value="1"/>
</dbReference>
<keyword evidence="12" id="KW-1185">Reference proteome</keyword>
<evidence type="ECO:0000256" key="4">
    <source>
        <dbReference type="ARBA" id="ARBA00022989"/>
    </source>
</evidence>
<gene>
    <name evidence="11" type="ORF">BaRGS_00010651</name>
</gene>
<dbReference type="InterPro" id="IPR016763">
    <property type="entry name" value="VAP"/>
</dbReference>
<dbReference type="InterPro" id="IPR013783">
    <property type="entry name" value="Ig-like_fold"/>
</dbReference>
<comment type="caution">
    <text evidence="11">The sequence shown here is derived from an EMBL/GenBank/DDBJ whole genome shotgun (WGS) entry which is preliminary data.</text>
</comment>
<protein>
    <recommendedName>
        <fullName evidence="10">MSP domain-containing protein</fullName>
    </recommendedName>
</protein>
<evidence type="ECO:0000256" key="7">
    <source>
        <dbReference type="SAM" id="Coils"/>
    </source>
</evidence>
<organism evidence="11 12">
    <name type="scientific">Batillaria attramentaria</name>
    <dbReference type="NCBI Taxonomy" id="370345"/>
    <lineage>
        <taxon>Eukaryota</taxon>
        <taxon>Metazoa</taxon>
        <taxon>Spiralia</taxon>
        <taxon>Lophotrochozoa</taxon>
        <taxon>Mollusca</taxon>
        <taxon>Gastropoda</taxon>
        <taxon>Caenogastropoda</taxon>
        <taxon>Sorbeoconcha</taxon>
        <taxon>Cerithioidea</taxon>
        <taxon>Batillariidae</taxon>
        <taxon>Batillaria</taxon>
    </lineage>
</organism>
<name>A0ABD0LFZ6_9CAEN</name>
<evidence type="ECO:0000259" key="10">
    <source>
        <dbReference type="PROSITE" id="PS50202"/>
    </source>
</evidence>